<dbReference type="EMBL" id="UGHF01000001">
    <property type="protein sequence ID" value="STO60254.1"/>
    <property type="molecule type" value="Genomic_DNA"/>
</dbReference>
<dbReference type="GO" id="GO:0008483">
    <property type="term" value="F:transaminase activity"/>
    <property type="evidence" value="ECO:0007669"/>
    <property type="project" value="UniProtKB-KW"/>
</dbReference>
<evidence type="ECO:0000313" key="3">
    <source>
        <dbReference type="Proteomes" id="UP000254329"/>
    </source>
</evidence>
<accession>A0A377HUZ3</accession>
<proteinExistence type="predicted"/>
<keyword evidence="1" id="KW-0413">Isomerase</keyword>
<keyword evidence="1" id="KW-0032">Aminotransferase</keyword>
<gene>
    <name evidence="1" type="primary">hemL_4</name>
    <name evidence="2" type="synonym">hemL_3</name>
    <name evidence="1" type="ORF">NCTC1659_01530</name>
    <name evidence="2" type="ORF">NCTC8540_01325</name>
</gene>
<organism evidence="1 3">
    <name type="scientific">Canicola haemoglobinophilus</name>
    <dbReference type="NCBI Taxonomy" id="733"/>
    <lineage>
        <taxon>Bacteria</taxon>
        <taxon>Pseudomonadati</taxon>
        <taxon>Pseudomonadota</taxon>
        <taxon>Gammaproteobacteria</taxon>
        <taxon>Pasteurellales</taxon>
        <taxon>Pasteurellaceae</taxon>
        <taxon>Canicola</taxon>
    </lineage>
</organism>
<dbReference type="EMBL" id="UGHJ01000001">
    <property type="protein sequence ID" value="STO68811.1"/>
    <property type="molecule type" value="Genomic_DNA"/>
</dbReference>
<keyword evidence="3" id="KW-1185">Reference proteome</keyword>
<evidence type="ECO:0000313" key="1">
    <source>
        <dbReference type="EMBL" id="STO60254.1"/>
    </source>
</evidence>
<dbReference type="GO" id="GO:0042286">
    <property type="term" value="F:glutamate-1-semialdehyde 2,1-aminomutase activity"/>
    <property type="evidence" value="ECO:0007669"/>
    <property type="project" value="UniProtKB-EC"/>
</dbReference>
<name>A0A377HUZ3_9PAST</name>
<evidence type="ECO:0000313" key="4">
    <source>
        <dbReference type="Proteomes" id="UP000254496"/>
    </source>
</evidence>
<reference evidence="3 4" key="1">
    <citation type="submission" date="2018-06" db="EMBL/GenBank/DDBJ databases">
        <authorList>
            <consortium name="Pathogen Informatics"/>
            <person name="Doyle S."/>
        </authorList>
    </citation>
    <scope>NUCLEOTIDE SEQUENCE [LARGE SCALE GENOMIC DNA]</scope>
    <source>
        <strain evidence="1 3">NCTC1659</strain>
        <strain evidence="2 4">NCTC8540</strain>
    </source>
</reference>
<protein>
    <submittedName>
        <fullName evidence="1">Glutamate-1-semialdehyde aminotransferase</fullName>
        <ecNumber evidence="1">5.4.3.8</ecNumber>
    </submittedName>
</protein>
<dbReference type="Proteomes" id="UP000254329">
    <property type="component" value="Unassembled WGS sequence"/>
</dbReference>
<dbReference type="EC" id="5.4.3.8" evidence="1"/>
<dbReference type="Proteomes" id="UP000254496">
    <property type="component" value="Unassembled WGS sequence"/>
</dbReference>
<dbReference type="AlphaFoldDB" id="A0A377HUZ3"/>
<keyword evidence="1" id="KW-0808">Transferase</keyword>
<evidence type="ECO:0000313" key="2">
    <source>
        <dbReference type="EMBL" id="STO68811.1"/>
    </source>
</evidence>
<sequence>MQYIVPIGSVYQAGTLSAGIASLDERKKEGNEQRLAQLAEKLALGLKNLIYFSIRC</sequence>